<dbReference type="InterPro" id="IPR045255">
    <property type="entry name" value="RanBP1-like"/>
</dbReference>
<dbReference type="GO" id="GO:0005643">
    <property type="term" value="C:nuclear pore"/>
    <property type="evidence" value="ECO:0007669"/>
    <property type="project" value="TreeGrafter"/>
</dbReference>
<dbReference type="PANTHER" id="PTHR23138">
    <property type="entry name" value="RAN BINDING PROTEIN"/>
    <property type="match status" value="1"/>
</dbReference>
<dbReference type="Gene3D" id="2.30.29.30">
    <property type="entry name" value="Pleckstrin-homology domain (PH domain)/Phosphotyrosine-binding domain (PTB)"/>
    <property type="match status" value="1"/>
</dbReference>
<dbReference type="GO" id="GO:0005096">
    <property type="term" value="F:GTPase activator activity"/>
    <property type="evidence" value="ECO:0007669"/>
    <property type="project" value="TreeGrafter"/>
</dbReference>
<reference evidence="3 4" key="1">
    <citation type="journal article" date="2021" name="Elife">
        <title>Chloroplast acquisition without the gene transfer in kleptoplastic sea slugs, Plakobranchus ocellatus.</title>
        <authorList>
            <person name="Maeda T."/>
            <person name="Takahashi S."/>
            <person name="Yoshida T."/>
            <person name="Shimamura S."/>
            <person name="Takaki Y."/>
            <person name="Nagai Y."/>
            <person name="Toyoda A."/>
            <person name="Suzuki Y."/>
            <person name="Arimoto A."/>
            <person name="Ishii H."/>
            <person name="Satoh N."/>
            <person name="Nishiyama T."/>
            <person name="Hasebe M."/>
            <person name="Maruyama T."/>
            <person name="Minagawa J."/>
            <person name="Obokata J."/>
            <person name="Shigenobu S."/>
        </authorList>
    </citation>
    <scope>NUCLEOTIDE SEQUENCE [LARGE SCALE GENOMIC DNA]</scope>
</reference>
<dbReference type="SUPFAM" id="SSF50729">
    <property type="entry name" value="PH domain-like"/>
    <property type="match status" value="1"/>
</dbReference>
<dbReference type="CDD" id="cd13179">
    <property type="entry name" value="RanBD_RanBP1"/>
    <property type="match status" value="1"/>
</dbReference>
<dbReference type="InterPro" id="IPR000156">
    <property type="entry name" value="Ran_bind_dom"/>
</dbReference>
<proteinExistence type="predicted"/>
<dbReference type="EMBL" id="BLXT01001347">
    <property type="protein sequence ID" value="GFN84800.1"/>
    <property type="molecule type" value="Genomic_DNA"/>
</dbReference>
<feature type="region of interest" description="Disordered" evidence="1">
    <location>
        <begin position="164"/>
        <end position="229"/>
    </location>
</feature>
<dbReference type="Proteomes" id="UP000735302">
    <property type="component" value="Unassembled WGS sequence"/>
</dbReference>
<dbReference type="FunFam" id="2.30.29.30:FF:000136">
    <property type="entry name" value="Ran-specific GTPase-activating protein-like"/>
    <property type="match status" value="1"/>
</dbReference>
<comment type="caution">
    <text evidence="3">The sequence shown here is derived from an EMBL/GenBank/DDBJ whole genome shotgun (WGS) entry which is preliminary data.</text>
</comment>
<evidence type="ECO:0000313" key="4">
    <source>
        <dbReference type="Proteomes" id="UP000735302"/>
    </source>
</evidence>
<dbReference type="GO" id="GO:0006913">
    <property type="term" value="P:nucleocytoplasmic transport"/>
    <property type="evidence" value="ECO:0007669"/>
    <property type="project" value="InterPro"/>
</dbReference>
<evidence type="ECO:0000256" key="1">
    <source>
        <dbReference type="SAM" id="MobiDB-lite"/>
    </source>
</evidence>
<sequence>MAKTDEKEHEVEPESPDIHFEPLVKLSLVDNKTLEEEEDILLQLRARLYRYDRNAEPVEWKERGTGECKILKHKNTSYIRILMRRDKTLKICANHYIYPAMVLKPNCGSDRAWVWTTQADYADEEVKEEVLAIKFANAENAQKFKSVFEESAKEMKKLLEAKQSNGKDFDKSDVSKEETTENKEASSISSEKDKQTDEKENKETEVLTEKLEDLKVSGEDSKNVSEAAK</sequence>
<protein>
    <submittedName>
        <fullName evidence="3">Ran binding protein 1</fullName>
    </submittedName>
</protein>
<name>A0AAV3YBU3_9GAST</name>
<dbReference type="GO" id="GO:0005737">
    <property type="term" value="C:cytoplasm"/>
    <property type="evidence" value="ECO:0007669"/>
    <property type="project" value="TreeGrafter"/>
</dbReference>
<gene>
    <name evidence="3" type="ORF">PoB_001130600</name>
</gene>
<accession>A0AAV3YBU3</accession>
<dbReference type="AlphaFoldDB" id="A0AAV3YBU3"/>
<evidence type="ECO:0000313" key="3">
    <source>
        <dbReference type="EMBL" id="GFN84800.1"/>
    </source>
</evidence>
<keyword evidence="4" id="KW-1185">Reference proteome</keyword>
<dbReference type="PANTHER" id="PTHR23138:SF94">
    <property type="entry name" value="RAN BINDING PROTEIN 1"/>
    <property type="match status" value="1"/>
</dbReference>
<organism evidence="3 4">
    <name type="scientific">Plakobranchus ocellatus</name>
    <dbReference type="NCBI Taxonomy" id="259542"/>
    <lineage>
        <taxon>Eukaryota</taxon>
        <taxon>Metazoa</taxon>
        <taxon>Spiralia</taxon>
        <taxon>Lophotrochozoa</taxon>
        <taxon>Mollusca</taxon>
        <taxon>Gastropoda</taxon>
        <taxon>Heterobranchia</taxon>
        <taxon>Euthyneura</taxon>
        <taxon>Panpulmonata</taxon>
        <taxon>Sacoglossa</taxon>
        <taxon>Placobranchoidea</taxon>
        <taxon>Plakobranchidae</taxon>
        <taxon>Plakobranchus</taxon>
    </lineage>
</organism>
<evidence type="ECO:0000259" key="2">
    <source>
        <dbReference type="PROSITE" id="PS50196"/>
    </source>
</evidence>
<feature type="domain" description="RanBD1" evidence="2">
    <location>
        <begin position="19"/>
        <end position="157"/>
    </location>
</feature>
<dbReference type="PROSITE" id="PS50196">
    <property type="entry name" value="RANBD1"/>
    <property type="match status" value="1"/>
</dbReference>
<dbReference type="Pfam" id="PF00638">
    <property type="entry name" value="Ran_BP1"/>
    <property type="match status" value="1"/>
</dbReference>
<dbReference type="InterPro" id="IPR045256">
    <property type="entry name" value="RanBP1_RanBD"/>
</dbReference>
<dbReference type="SMART" id="SM00160">
    <property type="entry name" value="RanBD"/>
    <property type="match status" value="1"/>
</dbReference>
<dbReference type="InterPro" id="IPR011993">
    <property type="entry name" value="PH-like_dom_sf"/>
</dbReference>